<dbReference type="InterPro" id="IPR013152">
    <property type="entry name" value="Gastrin/cholecystokinin_CS"/>
</dbReference>
<dbReference type="PROSITE" id="PS00259">
    <property type="entry name" value="GASTRIN"/>
    <property type="match status" value="1"/>
</dbReference>
<organism evidence="6">
    <name type="scientific">Timema poppense</name>
    <name type="common">Walking stick</name>
    <dbReference type="NCBI Taxonomy" id="170557"/>
    <lineage>
        <taxon>Eukaryota</taxon>
        <taxon>Metazoa</taxon>
        <taxon>Ecdysozoa</taxon>
        <taxon>Arthropoda</taxon>
        <taxon>Hexapoda</taxon>
        <taxon>Insecta</taxon>
        <taxon>Pterygota</taxon>
        <taxon>Neoptera</taxon>
        <taxon>Polyneoptera</taxon>
        <taxon>Phasmatodea</taxon>
        <taxon>Timematodea</taxon>
        <taxon>Timematoidea</taxon>
        <taxon>Timematidae</taxon>
        <taxon>Timema</taxon>
    </lineage>
</organism>
<dbReference type="InterPro" id="IPR013259">
    <property type="entry name" value="Sulfakinin"/>
</dbReference>
<evidence type="ECO:0008006" key="7">
    <source>
        <dbReference type="Google" id="ProtNLM"/>
    </source>
</evidence>
<dbReference type="EMBL" id="OD000590">
    <property type="protein sequence ID" value="CAD7398328.1"/>
    <property type="molecule type" value="Genomic_DNA"/>
</dbReference>
<evidence type="ECO:0000256" key="4">
    <source>
        <dbReference type="ARBA" id="ARBA00022815"/>
    </source>
</evidence>
<evidence type="ECO:0000256" key="2">
    <source>
        <dbReference type="ARBA" id="ARBA00006273"/>
    </source>
</evidence>
<evidence type="ECO:0000256" key="3">
    <source>
        <dbReference type="ARBA" id="ARBA00022525"/>
    </source>
</evidence>
<evidence type="ECO:0000256" key="5">
    <source>
        <dbReference type="ARBA" id="ARBA00023320"/>
    </source>
</evidence>
<evidence type="ECO:0000313" key="6">
    <source>
        <dbReference type="EMBL" id="CAD7398328.1"/>
    </source>
</evidence>
<reference evidence="6" key="1">
    <citation type="submission" date="2020-11" db="EMBL/GenBank/DDBJ databases">
        <authorList>
            <person name="Tran Van P."/>
        </authorList>
    </citation>
    <scope>NUCLEOTIDE SEQUENCE</scope>
</reference>
<evidence type="ECO:0000256" key="1">
    <source>
        <dbReference type="ARBA" id="ARBA00004613"/>
    </source>
</evidence>
<dbReference type="AlphaFoldDB" id="A0A7R9CN12"/>
<dbReference type="Pfam" id="PF08257">
    <property type="entry name" value="Sulfakinin"/>
    <property type="match status" value="2"/>
</dbReference>
<accession>A0A7R9CN12</accession>
<dbReference type="GO" id="GO:0007218">
    <property type="term" value="P:neuropeptide signaling pathway"/>
    <property type="evidence" value="ECO:0007669"/>
    <property type="project" value="UniProtKB-KW"/>
</dbReference>
<dbReference type="GO" id="GO:0005576">
    <property type="term" value="C:extracellular region"/>
    <property type="evidence" value="ECO:0007669"/>
    <property type="project" value="UniProtKB-SubCell"/>
</dbReference>
<protein>
    <recommendedName>
        <fullName evidence="7">Sulfakinin</fullName>
    </recommendedName>
</protein>
<keyword evidence="5" id="KW-0527">Neuropeptide</keyword>
<name>A0A7R9CN12_TIMPO</name>
<comment type="subcellular location">
    <subcellularLocation>
        <location evidence="1">Secreted</location>
    </subcellularLocation>
</comment>
<proteinExistence type="inferred from homology"/>
<comment type="similarity">
    <text evidence="2">Belongs to the gastrin/cholecystokinin family.</text>
</comment>
<keyword evidence="4" id="KW-0027">Amidation</keyword>
<sequence>MTLYPQRLTLSSITAAAARSAVQKGIQQIEVNEASKALFPQPGERLVHLPTIHGNRTEPYRANARISVPRPVINAIYEPNPSEHAPCSSQRISSRIRRANVLVRSAERRRVSQMGHTTIAATFITIVIYLLIQHQSQCYAHATSSNSESATSNGVSIGGSQRGARGRSLLLASRNSGPQQYMRAHLTPIESPADVMSDFLIDDEDVIDFNKRQSDDYGHMRFGKRGEQFDDYGHMRFGRSLD</sequence>
<gene>
    <name evidence="6" type="ORF">TPSB3V08_LOCUS1633</name>
</gene>
<keyword evidence="3" id="KW-0964">Secreted</keyword>